<dbReference type="Pfam" id="PF02082">
    <property type="entry name" value="Rrf2"/>
    <property type="match status" value="1"/>
</dbReference>
<reference evidence="1 2" key="1">
    <citation type="journal article" date="2018" name="ISME J.">
        <title>A methanotrophic archaeon couples anaerobic oxidation of methane to Fe(III) reduction.</title>
        <authorList>
            <person name="Cai C."/>
            <person name="Leu A.O."/>
            <person name="Xie G.J."/>
            <person name="Guo J."/>
            <person name="Feng Y."/>
            <person name="Zhao J.X."/>
            <person name="Tyson G.W."/>
            <person name="Yuan Z."/>
            <person name="Hu S."/>
        </authorList>
    </citation>
    <scope>NUCLEOTIDE SEQUENCE [LARGE SCALE GENOMIC DNA]</scope>
    <source>
        <strain evidence="1">FeB_12</strain>
    </source>
</reference>
<proteinExistence type="predicted"/>
<dbReference type="InterPro" id="IPR000944">
    <property type="entry name" value="Tscrpt_reg_Rrf2"/>
</dbReference>
<sequence>MITKKTEYAIRALWELANENGHLATANEIAQRQCVPPKYLPQIVSELSRAGLLLSVRGYGGGIKLSRPARDITLLEVIEAMQGKMWMFECQMGPCDCDFGPGCDLKAVYGKAQVSLESIFGETRLSDIRLIKGRGKSDK</sequence>
<dbReference type="NCBIfam" id="TIGR00738">
    <property type="entry name" value="rrf2_super"/>
    <property type="match status" value="1"/>
</dbReference>
<dbReference type="InterPro" id="IPR036390">
    <property type="entry name" value="WH_DNA-bd_sf"/>
</dbReference>
<dbReference type="GO" id="GO:0003700">
    <property type="term" value="F:DNA-binding transcription factor activity"/>
    <property type="evidence" value="ECO:0007669"/>
    <property type="project" value="TreeGrafter"/>
</dbReference>
<gene>
    <name evidence="1" type="ORF">C3F09_11630</name>
</gene>
<dbReference type="Proteomes" id="UP000250918">
    <property type="component" value="Unassembled WGS sequence"/>
</dbReference>
<dbReference type="InterPro" id="IPR036388">
    <property type="entry name" value="WH-like_DNA-bd_sf"/>
</dbReference>
<protein>
    <recommendedName>
        <fullName evidence="3">Rrf2 family transcriptional regulator</fullName>
    </recommendedName>
</protein>
<organism evidence="1 2">
    <name type="scientific">candidate division GN15 bacterium</name>
    <dbReference type="NCBI Taxonomy" id="2072418"/>
    <lineage>
        <taxon>Bacteria</taxon>
        <taxon>candidate division GN15</taxon>
    </lineage>
</organism>
<accession>A0A855WY73</accession>
<dbReference type="PANTHER" id="PTHR33221">
    <property type="entry name" value="WINGED HELIX-TURN-HELIX TRANSCRIPTIONAL REGULATOR, RRF2 FAMILY"/>
    <property type="match status" value="1"/>
</dbReference>
<evidence type="ECO:0008006" key="3">
    <source>
        <dbReference type="Google" id="ProtNLM"/>
    </source>
</evidence>
<dbReference type="InterPro" id="IPR030489">
    <property type="entry name" value="TR_Rrf2-type_CS"/>
</dbReference>
<evidence type="ECO:0000313" key="2">
    <source>
        <dbReference type="Proteomes" id="UP000250918"/>
    </source>
</evidence>
<dbReference type="EMBL" id="PQAP01000201">
    <property type="protein sequence ID" value="PWB68429.1"/>
    <property type="molecule type" value="Genomic_DNA"/>
</dbReference>
<evidence type="ECO:0000313" key="1">
    <source>
        <dbReference type="EMBL" id="PWB68429.1"/>
    </source>
</evidence>
<dbReference type="GO" id="GO:0005829">
    <property type="term" value="C:cytosol"/>
    <property type="evidence" value="ECO:0007669"/>
    <property type="project" value="TreeGrafter"/>
</dbReference>
<comment type="caution">
    <text evidence="1">The sequence shown here is derived from an EMBL/GenBank/DDBJ whole genome shotgun (WGS) entry which is preliminary data.</text>
</comment>
<name>A0A855WY73_9BACT</name>
<dbReference type="PANTHER" id="PTHR33221:SF15">
    <property type="entry name" value="HTH-TYPE TRANSCRIPTIONAL REGULATOR YWGB-RELATED"/>
    <property type="match status" value="1"/>
</dbReference>
<dbReference type="AlphaFoldDB" id="A0A855WY73"/>
<dbReference type="SUPFAM" id="SSF46785">
    <property type="entry name" value="Winged helix' DNA-binding domain"/>
    <property type="match status" value="1"/>
</dbReference>
<dbReference type="Gene3D" id="1.10.10.10">
    <property type="entry name" value="Winged helix-like DNA-binding domain superfamily/Winged helix DNA-binding domain"/>
    <property type="match status" value="1"/>
</dbReference>
<dbReference type="PROSITE" id="PS51197">
    <property type="entry name" value="HTH_RRF2_2"/>
    <property type="match status" value="1"/>
</dbReference>
<dbReference type="PROSITE" id="PS01332">
    <property type="entry name" value="HTH_RRF2_1"/>
    <property type="match status" value="1"/>
</dbReference>